<keyword evidence="6" id="KW-0238">DNA-binding</keyword>
<dbReference type="InterPro" id="IPR016177">
    <property type="entry name" value="DNA-bd_dom_sf"/>
</dbReference>
<keyword evidence="2" id="KW-0479">Metal-binding</keyword>
<evidence type="ECO:0000313" key="12">
    <source>
        <dbReference type="EMBL" id="AFK43781.1"/>
    </source>
</evidence>
<dbReference type="Pfam" id="PF01429">
    <property type="entry name" value="MBD"/>
    <property type="match status" value="1"/>
</dbReference>
<dbReference type="InterPro" id="IPR001739">
    <property type="entry name" value="Methyl_CpG_DNA-bd"/>
</dbReference>
<accession>I3SU39</accession>
<dbReference type="AlphaFoldDB" id="I3SU39"/>
<dbReference type="PANTHER" id="PTHR12396:SF10">
    <property type="entry name" value="METHYL-CPG-BINDING DOMAIN-CONTAINING PROTEIN 1-RELATED"/>
    <property type="match status" value="1"/>
</dbReference>
<dbReference type="GO" id="GO:0003677">
    <property type="term" value="F:DNA binding"/>
    <property type="evidence" value="ECO:0007669"/>
    <property type="project" value="UniProtKB-KW"/>
</dbReference>
<evidence type="ECO:0000256" key="9">
    <source>
        <dbReference type="SAM" id="MobiDB-lite"/>
    </source>
</evidence>
<dbReference type="InterPro" id="IPR011124">
    <property type="entry name" value="Znf_CW"/>
</dbReference>
<dbReference type="KEGG" id="lja:130721123"/>
<dbReference type="CDD" id="cd01396">
    <property type="entry name" value="MeCP2_MBD"/>
    <property type="match status" value="1"/>
</dbReference>
<dbReference type="GeneID" id="130721123"/>
<dbReference type="EMBL" id="BT143987">
    <property type="protein sequence ID" value="AFK43781.1"/>
    <property type="molecule type" value="mRNA"/>
</dbReference>
<keyword evidence="7" id="KW-0804">Transcription</keyword>
<dbReference type="GO" id="GO:0008270">
    <property type="term" value="F:zinc ion binding"/>
    <property type="evidence" value="ECO:0007669"/>
    <property type="project" value="UniProtKB-KW"/>
</dbReference>
<dbReference type="SUPFAM" id="SSF54171">
    <property type="entry name" value="DNA-binding domain"/>
    <property type="match status" value="1"/>
</dbReference>
<feature type="domain" description="MBD" evidence="10">
    <location>
        <begin position="84"/>
        <end position="154"/>
    </location>
</feature>
<evidence type="ECO:0000256" key="8">
    <source>
        <dbReference type="ARBA" id="ARBA00023242"/>
    </source>
</evidence>
<dbReference type="PROSITE" id="PS50982">
    <property type="entry name" value="MBD"/>
    <property type="match status" value="1"/>
</dbReference>
<evidence type="ECO:0000256" key="4">
    <source>
        <dbReference type="ARBA" id="ARBA00022833"/>
    </source>
</evidence>
<evidence type="ECO:0008006" key="13">
    <source>
        <dbReference type="Google" id="ProtNLM"/>
    </source>
</evidence>
<keyword evidence="5" id="KW-0805">Transcription regulation</keyword>
<dbReference type="OrthoDB" id="10072024at2759"/>
<evidence type="ECO:0000256" key="5">
    <source>
        <dbReference type="ARBA" id="ARBA00023015"/>
    </source>
</evidence>
<evidence type="ECO:0000256" key="7">
    <source>
        <dbReference type="ARBA" id="ARBA00023163"/>
    </source>
</evidence>
<feature type="domain" description="CW-type" evidence="11">
    <location>
        <begin position="23"/>
        <end position="78"/>
    </location>
</feature>
<sequence>MATGQEITKSPPTSSSKRSVLSQGSIDVYAAQCIKCLKWRVIDTQQEFEEIRHKVSQEPFDCSRKANCSCDDPADIEYDSSRTWVIDKPNLPKTPEGFKRSLVLRKDYSKLDAYYITPTGKKLRTRNEAAAFLKDHPELQGISAQDFDFSCPKIMQDTIPEIVEQKDSANKKVKKAKDEN</sequence>
<feature type="compositionally biased region" description="Low complexity" evidence="9">
    <location>
        <begin position="8"/>
        <end position="17"/>
    </location>
</feature>
<dbReference type="Pfam" id="PF07496">
    <property type="entry name" value="zf-CW"/>
    <property type="match status" value="1"/>
</dbReference>
<reference evidence="12" key="1">
    <citation type="submission" date="2012-05" db="EMBL/GenBank/DDBJ databases">
        <authorList>
            <person name="Krishnakumar V."/>
            <person name="Cheung F."/>
            <person name="Xiao Y."/>
            <person name="Chan A."/>
            <person name="Moskal W.A."/>
            <person name="Town C.D."/>
        </authorList>
    </citation>
    <scope>NUCLEOTIDE SEQUENCE</scope>
</reference>
<feature type="region of interest" description="Disordered" evidence="9">
    <location>
        <begin position="1"/>
        <end position="21"/>
    </location>
</feature>
<evidence type="ECO:0000259" key="10">
    <source>
        <dbReference type="PROSITE" id="PS50982"/>
    </source>
</evidence>
<dbReference type="PANTHER" id="PTHR12396">
    <property type="entry name" value="METHYL-CPG BINDING PROTEIN, MBD"/>
    <property type="match status" value="1"/>
</dbReference>
<keyword evidence="8" id="KW-0539">Nucleus</keyword>
<evidence type="ECO:0000256" key="6">
    <source>
        <dbReference type="ARBA" id="ARBA00023125"/>
    </source>
</evidence>
<evidence type="ECO:0000256" key="2">
    <source>
        <dbReference type="ARBA" id="ARBA00022723"/>
    </source>
</evidence>
<dbReference type="PROSITE" id="PS51050">
    <property type="entry name" value="ZF_CW"/>
    <property type="match status" value="1"/>
</dbReference>
<dbReference type="GO" id="GO:0005634">
    <property type="term" value="C:nucleus"/>
    <property type="evidence" value="ECO:0007669"/>
    <property type="project" value="UniProtKB-SubCell"/>
</dbReference>
<dbReference type="RefSeq" id="XP_057427840.1">
    <property type="nucleotide sequence ID" value="XM_057571857.1"/>
</dbReference>
<dbReference type="SMART" id="SM00391">
    <property type="entry name" value="MBD"/>
    <property type="match status" value="1"/>
</dbReference>
<dbReference type="Gene3D" id="3.30.890.10">
    <property type="entry name" value="Methyl-cpg-binding Protein 2, Chain A"/>
    <property type="match status" value="1"/>
</dbReference>
<comment type="subcellular location">
    <subcellularLocation>
        <location evidence="1">Nucleus</location>
    </subcellularLocation>
</comment>
<proteinExistence type="evidence at transcript level"/>
<protein>
    <recommendedName>
        <fullName evidence="13">MBD domain-containing protein</fullName>
    </recommendedName>
</protein>
<evidence type="ECO:0000259" key="11">
    <source>
        <dbReference type="PROSITE" id="PS51050"/>
    </source>
</evidence>
<evidence type="ECO:0000256" key="1">
    <source>
        <dbReference type="ARBA" id="ARBA00004123"/>
    </source>
</evidence>
<organism evidence="12">
    <name type="scientific">Lotus japonicus</name>
    <name type="common">Lotus corniculatus var. japonicus</name>
    <dbReference type="NCBI Taxonomy" id="34305"/>
    <lineage>
        <taxon>Eukaryota</taxon>
        <taxon>Viridiplantae</taxon>
        <taxon>Streptophyta</taxon>
        <taxon>Embryophyta</taxon>
        <taxon>Tracheophyta</taxon>
        <taxon>Spermatophyta</taxon>
        <taxon>Magnoliopsida</taxon>
        <taxon>eudicotyledons</taxon>
        <taxon>Gunneridae</taxon>
        <taxon>Pentapetalae</taxon>
        <taxon>rosids</taxon>
        <taxon>fabids</taxon>
        <taxon>Fabales</taxon>
        <taxon>Fabaceae</taxon>
        <taxon>Papilionoideae</taxon>
        <taxon>50 kb inversion clade</taxon>
        <taxon>NPAAA clade</taxon>
        <taxon>Hologalegina</taxon>
        <taxon>robinioid clade</taxon>
        <taxon>Loteae</taxon>
        <taxon>Lotus</taxon>
    </lineage>
</organism>
<name>I3SU39_LOTJA</name>
<keyword evidence="3" id="KW-0863">Zinc-finger</keyword>
<evidence type="ECO:0000256" key="3">
    <source>
        <dbReference type="ARBA" id="ARBA00022771"/>
    </source>
</evidence>
<keyword evidence="4" id="KW-0862">Zinc</keyword>